<comment type="subcellular location">
    <subcellularLocation>
        <location evidence="9">Cytoplasm</location>
    </subcellularLocation>
</comment>
<comment type="similarity">
    <text evidence="9">Belongs to the PanD family.</text>
</comment>
<dbReference type="RefSeq" id="WP_371935793.1">
    <property type="nucleotide sequence ID" value="NZ_LT629792.1"/>
</dbReference>
<protein>
    <recommendedName>
        <fullName evidence="9">Aspartate 1-decarboxylase</fullName>
        <ecNumber evidence="9">4.1.1.11</ecNumber>
    </recommendedName>
    <alternativeName>
        <fullName evidence="9">Aspartate alpha-decarboxylase</fullName>
    </alternativeName>
    <component>
        <recommendedName>
            <fullName evidence="9">Aspartate 1-decarboxylase beta chain</fullName>
        </recommendedName>
    </component>
    <component>
        <recommendedName>
            <fullName evidence="9">Aspartate 1-decarboxylase alpha chain</fullName>
        </recommendedName>
    </component>
</protein>
<proteinExistence type="inferred from homology"/>
<comment type="subunit">
    <text evidence="9">Heterooctamer of four alpha and four beta subunits.</text>
</comment>
<comment type="PTM">
    <text evidence="9">Is synthesized initially as an inactive proenzyme, which is activated by self-cleavage at a specific serine bond to produce a beta-subunit with a hydroxyl group at its C-terminus and an alpha-subunit with a pyruvoyl group at its N-terminus.</text>
</comment>
<dbReference type="Gene3D" id="2.40.40.20">
    <property type="match status" value="1"/>
</dbReference>
<dbReference type="Pfam" id="PF02261">
    <property type="entry name" value="Asp_decarbox"/>
    <property type="match status" value="1"/>
</dbReference>
<feature type="binding site" evidence="9">
    <location>
        <position position="76"/>
    </location>
    <ligand>
        <name>substrate</name>
    </ligand>
</feature>
<feature type="active site" description="Proton donor" evidence="9">
    <location>
        <position position="77"/>
    </location>
</feature>
<evidence type="ECO:0000256" key="8">
    <source>
        <dbReference type="ARBA" id="ARBA00023317"/>
    </source>
</evidence>
<dbReference type="InterPro" id="IPR009010">
    <property type="entry name" value="Asp_de-COase-like_dom_sf"/>
</dbReference>
<evidence type="ECO:0000313" key="11">
    <source>
        <dbReference type="EMBL" id="SDU03205.1"/>
    </source>
</evidence>
<keyword evidence="8 9" id="KW-0670">Pyruvate</keyword>
<evidence type="ECO:0000256" key="2">
    <source>
        <dbReference type="ARBA" id="ARBA00022655"/>
    </source>
</evidence>
<feature type="chain" id="PRO_5044912962" description="Aspartate 1-decarboxylase beta chain" evidence="9">
    <location>
        <begin position="1"/>
        <end position="43"/>
    </location>
</feature>
<dbReference type="PANTHER" id="PTHR21012">
    <property type="entry name" value="ASPARTATE 1-DECARBOXYLASE"/>
    <property type="match status" value="1"/>
</dbReference>
<evidence type="ECO:0000256" key="9">
    <source>
        <dbReference type="HAMAP-Rule" id="MF_00446"/>
    </source>
</evidence>
<evidence type="ECO:0000256" key="6">
    <source>
        <dbReference type="ARBA" id="ARBA00023239"/>
    </source>
</evidence>
<feature type="active site" description="Schiff-base intermediate with substrate; via pyruvic acid" evidence="9">
    <location>
        <position position="44"/>
    </location>
</feature>
<evidence type="ECO:0000256" key="1">
    <source>
        <dbReference type="ARBA" id="ARBA00022490"/>
    </source>
</evidence>
<keyword evidence="5 9" id="KW-0865">Zymogen</keyword>
<name>A0ABY0VAD3_9ACTO</name>
<dbReference type="HAMAP" id="MF_00446">
    <property type="entry name" value="PanD"/>
    <property type="match status" value="1"/>
</dbReference>
<feature type="binding site" evidence="9">
    <location>
        <begin position="92"/>
        <end position="94"/>
    </location>
    <ligand>
        <name>substrate</name>
    </ligand>
</feature>
<evidence type="ECO:0000256" key="3">
    <source>
        <dbReference type="ARBA" id="ARBA00022793"/>
    </source>
</evidence>
<comment type="cofactor">
    <cofactor evidence="9">
        <name>pyruvate</name>
        <dbReference type="ChEBI" id="CHEBI:15361"/>
    </cofactor>
    <text evidence="9">Binds 1 pyruvoyl group covalently per subunit.</text>
</comment>
<evidence type="ECO:0000256" key="5">
    <source>
        <dbReference type="ARBA" id="ARBA00023145"/>
    </source>
</evidence>
<dbReference type="CDD" id="cd06919">
    <property type="entry name" value="Asp_decarbox"/>
    <property type="match status" value="1"/>
</dbReference>
<feature type="modified residue" description="Pyruvic acid (Ser)" evidence="9">
    <location>
        <position position="44"/>
    </location>
</feature>
<keyword evidence="1 9" id="KW-0963">Cytoplasm</keyword>
<keyword evidence="6 9" id="KW-0456">Lyase</keyword>
<feature type="region of interest" description="Disordered" evidence="10">
    <location>
        <begin position="138"/>
        <end position="161"/>
    </location>
</feature>
<dbReference type="EMBL" id="LT629792">
    <property type="protein sequence ID" value="SDU03205.1"/>
    <property type="molecule type" value="Genomic_DNA"/>
</dbReference>
<comment type="function">
    <text evidence="9">Catalyzes the pyruvoyl-dependent decarboxylation of aspartate to produce beta-alanine.</text>
</comment>
<evidence type="ECO:0000256" key="7">
    <source>
        <dbReference type="ARBA" id="ARBA00023270"/>
    </source>
</evidence>
<dbReference type="EC" id="4.1.1.11" evidence="9"/>
<evidence type="ECO:0000256" key="10">
    <source>
        <dbReference type="SAM" id="MobiDB-lite"/>
    </source>
</evidence>
<keyword evidence="4 9" id="KW-0068">Autocatalytic cleavage</keyword>
<dbReference type="PANTHER" id="PTHR21012:SF0">
    <property type="entry name" value="ASPARTATE 1-DECARBOXYLASE"/>
    <property type="match status" value="1"/>
</dbReference>
<gene>
    <name evidence="9" type="primary">panD</name>
    <name evidence="11" type="ORF">SAMN04489714_1740</name>
</gene>
<feature type="chain" id="PRO_5044912961" description="Aspartate 1-decarboxylase alpha chain" evidence="9">
    <location>
        <begin position="44"/>
        <end position="161"/>
    </location>
</feature>
<reference evidence="11 12" key="1">
    <citation type="submission" date="2016-10" db="EMBL/GenBank/DDBJ databases">
        <authorList>
            <person name="Varghese N."/>
            <person name="Submissions S."/>
        </authorList>
    </citation>
    <scope>NUCLEOTIDE SEQUENCE [LARGE SCALE GENOMIC DNA]</scope>
    <source>
        <strain evidence="11 12">DSM 9169</strain>
    </source>
</reference>
<keyword evidence="2 9" id="KW-0566">Pantothenate biosynthesis</keyword>
<organism evidence="11 12">
    <name type="scientific">Schaalia radingae</name>
    <dbReference type="NCBI Taxonomy" id="131110"/>
    <lineage>
        <taxon>Bacteria</taxon>
        <taxon>Bacillati</taxon>
        <taxon>Actinomycetota</taxon>
        <taxon>Actinomycetes</taxon>
        <taxon>Actinomycetales</taxon>
        <taxon>Actinomycetaceae</taxon>
        <taxon>Schaalia</taxon>
    </lineage>
</organism>
<keyword evidence="7 9" id="KW-0704">Schiff base</keyword>
<keyword evidence="12" id="KW-1185">Reference proteome</keyword>
<sequence length="161" mass="17299">MTDQSAPAMGPRAASSPAEVYRPMICGKIHRARVTDADLHYVGSVTIDADLLEAADIREGQQVDIVDINNGERLTTYTIAGPAGSGVVQLNGAAARKIGVGDLVIIMAYVSVPESRLESWQPHVVFVDRDNHIVECGSHPGRVPEDSERARELDLHSSGMN</sequence>
<evidence type="ECO:0000313" key="12">
    <source>
        <dbReference type="Proteomes" id="UP000198976"/>
    </source>
</evidence>
<feature type="compositionally biased region" description="Basic and acidic residues" evidence="10">
    <location>
        <begin position="142"/>
        <end position="155"/>
    </location>
</feature>
<accession>A0ABY0VAD3</accession>
<keyword evidence="3 9" id="KW-0210">Decarboxylase</keyword>
<dbReference type="SUPFAM" id="SSF50692">
    <property type="entry name" value="ADC-like"/>
    <property type="match status" value="1"/>
</dbReference>
<comment type="catalytic activity">
    <reaction evidence="9">
        <text>L-aspartate + H(+) = beta-alanine + CO2</text>
        <dbReference type="Rhea" id="RHEA:19497"/>
        <dbReference type="ChEBI" id="CHEBI:15378"/>
        <dbReference type="ChEBI" id="CHEBI:16526"/>
        <dbReference type="ChEBI" id="CHEBI:29991"/>
        <dbReference type="ChEBI" id="CHEBI:57966"/>
        <dbReference type="EC" id="4.1.1.11"/>
    </reaction>
</comment>
<evidence type="ECO:0000256" key="4">
    <source>
        <dbReference type="ARBA" id="ARBA00022813"/>
    </source>
</evidence>
<comment type="pathway">
    <text evidence="9">Cofactor biosynthesis; (R)-pantothenate biosynthesis; beta-alanine from L-aspartate: step 1/1.</text>
</comment>
<dbReference type="Proteomes" id="UP000198976">
    <property type="component" value="Chromosome I"/>
</dbReference>
<dbReference type="NCBIfam" id="TIGR00223">
    <property type="entry name" value="panD"/>
    <property type="match status" value="1"/>
</dbReference>
<dbReference type="InterPro" id="IPR003190">
    <property type="entry name" value="Asp_decarbox"/>
</dbReference>